<dbReference type="AlphaFoldDB" id="A0A0G1R9U2"/>
<dbReference type="Pfam" id="PF18895">
    <property type="entry name" value="T4SS_pilin"/>
    <property type="match status" value="1"/>
</dbReference>
<dbReference type="InterPro" id="IPR043993">
    <property type="entry name" value="T4SS_pilin"/>
</dbReference>
<feature type="transmembrane region" description="Helical" evidence="1">
    <location>
        <begin position="54"/>
        <end position="74"/>
    </location>
</feature>
<sequence length="202" mass="21521">MNYKIGGFRFGKIKPLILYKWFYLCITSEKKQIVIFKQRGGETMSTTKALLKENVWYVMFAIVFALVLILPGMVSAEVGDTCAEIADCDFGESCSNLKCVANFGVEQVQSGLGGSLGNKSLIATITSVINVALGLLGVIAVVIILIGGFKWMTAGGNEDKVAEARKLIFAGIIGLAIILAAWAIAKFVITSLSQATGSGNVL</sequence>
<name>A0A0G1R9U2_9BACT</name>
<protein>
    <submittedName>
        <fullName evidence="2">Uncharacterized protein</fullName>
    </submittedName>
</protein>
<reference evidence="2 3" key="1">
    <citation type="journal article" date="2015" name="Nature">
        <title>rRNA introns, odd ribosomes, and small enigmatic genomes across a large radiation of phyla.</title>
        <authorList>
            <person name="Brown C.T."/>
            <person name="Hug L.A."/>
            <person name="Thomas B.C."/>
            <person name="Sharon I."/>
            <person name="Castelle C.J."/>
            <person name="Singh A."/>
            <person name="Wilkins M.J."/>
            <person name="Williams K.H."/>
            <person name="Banfield J.F."/>
        </authorList>
    </citation>
    <scope>NUCLEOTIDE SEQUENCE [LARGE SCALE GENOMIC DNA]</scope>
</reference>
<keyword evidence="1" id="KW-1133">Transmembrane helix</keyword>
<keyword evidence="1" id="KW-0472">Membrane</keyword>
<dbReference type="EMBL" id="LCMA01000006">
    <property type="protein sequence ID" value="KKU26803.1"/>
    <property type="molecule type" value="Genomic_DNA"/>
</dbReference>
<accession>A0A0G1R9U2</accession>
<evidence type="ECO:0000256" key="1">
    <source>
        <dbReference type="SAM" id="Phobius"/>
    </source>
</evidence>
<gene>
    <name evidence="2" type="ORF">UX39_C0006G0015</name>
</gene>
<comment type="caution">
    <text evidence="2">The sequence shown here is derived from an EMBL/GenBank/DDBJ whole genome shotgun (WGS) entry which is preliminary data.</text>
</comment>
<feature type="transmembrane region" description="Helical" evidence="1">
    <location>
        <begin position="121"/>
        <end position="146"/>
    </location>
</feature>
<organism evidence="2 3">
    <name type="scientific">Candidatus Magasanikbacteria bacterium GW2011_GWA2_46_17</name>
    <dbReference type="NCBI Taxonomy" id="1619042"/>
    <lineage>
        <taxon>Bacteria</taxon>
        <taxon>Candidatus Magasanikiibacteriota</taxon>
    </lineage>
</organism>
<keyword evidence="1" id="KW-0812">Transmembrane</keyword>
<evidence type="ECO:0000313" key="3">
    <source>
        <dbReference type="Proteomes" id="UP000034175"/>
    </source>
</evidence>
<evidence type="ECO:0000313" key="2">
    <source>
        <dbReference type="EMBL" id="KKU26803.1"/>
    </source>
</evidence>
<dbReference type="Proteomes" id="UP000034175">
    <property type="component" value="Unassembled WGS sequence"/>
</dbReference>
<feature type="transmembrane region" description="Helical" evidence="1">
    <location>
        <begin position="167"/>
        <end position="189"/>
    </location>
</feature>
<proteinExistence type="predicted"/>